<evidence type="ECO:0000313" key="3">
    <source>
        <dbReference type="Proteomes" id="UP000799436"/>
    </source>
</evidence>
<dbReference type="AlphaFoldDB" id="A0A6G1KU26"/>
<dbReference type="EMBL" id="ML995966">
    <property type="protein sequence ID" value="KAF2763769.1"/>
    <property type="molecule type" value="Genomic_DNA"/>
</dbReference>
<name>A0A6G1KU26_9PEZI</name>
<feature type="compositionally biased region" description="Polar residues" evidence="1">
    <location>
        <begin position="37"/>
        <end position="54"/>
    </location>
</feature>
<sequence length="61" mass="6823">MTTSAESTISAHHHHVDPLMQLTLFMTFARFRADGSTLQPTLRSGPTAQVNSRSSIRRRRG</sequence>
<gene>
    <name evidence="2" type="ORF">EJ03DRAFT_54432</name>
</gene>
<organism evidence="2 3">
    <name type="scientific">Teratosphaeria nubilosa</name>
    <dbReference type="NCBI Taxonomy" id="161662"/>
    <lineage>
        <taxon>Eukaryota</taxon>
        <taxon>Fungi</taxon>
        <taxon>Dikarya</taxon>
        <taxon>Ascomycota</taxon>
        <taxon>Pezizomycotina</taxon>
        <taxon>Dothideomycetes</taxon>
        <taxon>Dothideomycetidae</taxon>
        <taxon>Mycosphaerellales</taxon>
        <taxon>Teratosphaeriaceae</taxon>
        <taxon>Teratosphaeria</taxon>
    </lineage>
</organism>
<accession>A0A6G1KU26</accession>
<evidence type="ECO:0000313" key="2">
    <source>
        <dbReference type="EMBL" id="KAF2763769.1"/>
    </source>
</evidence>
<reference evidence="2" key="1">
    <citation type="journal article" date="2020" name="Stud. Mycol.">
        <title>101 Dothideomycetes genomes: a test case for predicting lifestyles and emergence of pathogens.</title>
        <authorList>
            <person name="Haridas S."/>
            <person name="Albert R."/>
            <person name="Binder M."/>
            <person name="Bloem J."/>
            <person name="Labutti K."/>
            <person name="Salamov A."/>
            <person name="Andreopoulos B."/>
            <person name="Baker S."/>
            <person name="Barry K."/>
            <person name="Bills G."/>
            <person name="Bluhm B."/>
            <person name="Cannon C."/>
            <person name="Castanera R."/>
            <person name="Culley D."/>
            <person name="Daum C."/>
            <person name="Ezra D."/>
            <person name="Gonzalez J."/>
            <person name="Henrissat B."/>
            <person name="Kuo A."/>
            <person name="Liang C."/>
            <person name="Lipzen A."/>
            <person name="Lutzoni F."/>
            <person name="Magnuson J."/>
            <person name="Mondo S."/>
            <person name="Nolan M."/>
            <person name="Ohm R."/>
            <person name="Pangilinan J."/>
            <person name="Park H.-J."/>
            <person name="Ramirez L."/>
            <person name="Alfaro M."/>
            <person name="Sun H."/>
            <person name="Tritt A."/>
            <person name="Yoshinaga Y."/>
            <person name="Zwiers L.-H."/>
            <person name="Turgeon B."/>
            <person name="Goodwin S."/>
            <person name="Spatafora J."/>
            <person name="Crous P."/>
            <person name="Grigoriev I."/>
        </authorList>
    </citation>
    <scope>NUCLEOTIDE SEQUENCE</scope>
    <source>
        <strain evidence="2">CBS 116005</strain>
    </source>
</reference>
<dbReference type="Proteomes" id="UP000799436">
    <property type="component" value="Unassembled WGS sequence"/>
</dbReference>
<protein>
    <submittedName>
        <fullName evidence="2">Uncharacterized protein</fullName>
    </submittedName>
</protein>
<evidence type="ECO:0000256" key="1">
    <source>
        <dbReference type="SAM" id="MobiDB-lite"/>
    </source>
</evidence>
<keyword evidence="3" id="KW-1185">Reference proteome</keyword>
<feature type="region of interest" description="Disordered" evidence="1">
    <location>
        <begin position="37"/>
        <end position="61"/>
    </location>
</feature>
<proteinExistence type="predicted"/>